<dbReference type="Proteomes" id="UP000199258">
    <property type="component" value="Unassembled WGS sequence"/>
</dbReference>
<sequence length="101" mass="11156">MSEMERARLLVLEEQTNRTASEILVSAALYAENSDSLAERRALAVDLMQARRLLASVSNNVNQIARHANAGDEFPQDAAVAVAAVRRLADRMYEVVDELGR</sequence>
<organism evidence="2 3">
    <name type="scientific">Arthrobacter subterraneus</name>
    <dbReference type="NCBI Taxonomy" id="335973"/>
    <lineage>
        <taxon>Bacteria</taxon>
        <taxon>Bacillati</taxon>
        <taxon>Actinomycetota</taxon>
        <taxon>Actinomycetes</taxon>
        <taxon>Micrococcales</taxon>
        <taxon>Micrococcaceae</taxon>
        <taxon>Arthrobacter</taxon>
    </lineage>
</organism>
<feature type="domain" description="Bacterial mobilisation" evidence="1">
    <location>
        <begin position="54"/>
        <end position="89"/>
    </location>
</feature>
<protein>
    <submittedName>
        <fullName evidence="2">Mobilisation protein (MobC)</fullName>
    </submittedName>
</protein>
<accession>A0A1G8MPI2</accession>
<dbReference type="AlphaFoldDB" id="A0A1G8MPI2"/>
<evidence type="ECO:0000259" key="1">
    <source>
        <dbReference type="Pfam" id="PF05713"/>
    </source>
</evidence>
<reference evidence="2 3" key="1">
    <citation type="submission" date="2016-10" db="EMBL/GenBank/DDBJ databases">
        <authorList>
            <person name="de Groot N.N."/>
        </authorList>
    </citation>
    <scope>NUCLEOTIDE SEQUENCE [LARGE SCALE GENOMIC DNA]</scope>
    <source>
        <strain evidence="2 3">NP_1H</strain>
    </source>
</reference>
<dbReference type="InterPro" id="IPR008687">
    <property type="entry name" value="MobC"/>
</dbReference>
<dbReference type="STRING" id="335973.SAMN04488693_11913"/>
<name>A0A1G8MPI2_9MICC</name>
<evidence type="ECO:0000313" key="2">
    <source>
        <dbReference type="EMBL" id="SDI69928.1"/>
    </source>
</evidence>
<dbReference type="Pfam" id="PF05713">
    <property type="entry name" value="MobC"/>
    <property type="match status" value="1"/>
</dbReference>
<keyword evidence="3" id="KW-1185">Reference proteome</keyword>
<proteinExistence type="predicted"/>
<dbReference type="OrthoDB" id="3636113at2"/>
<gene>
    <name evidence="2" type="ORF">SAMN04488693_11913</name>
</gene>
<evidence type="ECO:0000313" key="3">
    <source>
        <dbReference type="Proteomes" id="UP000199258"/>
    </source>
</evidence>
<dbReference type="EMBL" id="FNDT01000019">
    <property type="protein sequence ID" value="SDI69928.1"/>
    <property type="molecule type" value="Genomic_DNA"/>
</dbReference>